<organism evidence="3 4">
    <name type="scientific">Meganyctiphanes norvegica</name>
    <name type="common">Northern krill</name>
    <name type="synonym">Thysanopoda norvegica</name>
    <dbReference type="NCBI Taxonomy" id="48144"/>
    <lineage>
        <taxon>Eukaryota</taxon>
        <taxon>Metazoa</taxon>
        <taxon>Ecdysozoa</taxon>
        <taxon>Arthropoda</taxon>
        <taxon>Crustacea</taxon>
        <taxon>Multicrustacea</taxon>
        <taxon>Malacostraca</taxon>
        <taxon>Eumalacostraca</taxon>
        <taxon>Eucarida</taxon>
        <taxon>Euphausiacea</taxon>
        <taxon>Euphausiidae</taxon>
        <taxon>Meganyctiphanes</taxon>
    </lineage>
</organism>
<feature type="non-terminal residue" evidence="3">
    <location>
        <position position="228"/>
    </location>
</feature>
<dbReference type="GO" id="GO:0015031">
    <property type="term" value="P:protein transport"/>
    <property type="evidence" value="ECO:0007669"/>
    <property type="project" value="UniProtKB-KW"/>
</dbReference>
<dbReference type="Gene3D" id="3.30.450.60">
    <property type="match status" value="1"/>
</dbReference>
<dbReference type="SUPFAM" id="SSF64356">
    <property type="entry name" value="SNARE-like"/>
    <property type="match status" value="1"/>
</dbReference>
<dbReference type="AlphaFoldDB" id="A0AAV2RP78"/>
<keyword evidence="1" id="KW-0813">Transport</keyword>
<evidence type="ECO:0000259" key="2">
    <source>
        <dbReference type="Pfam" id="PF01217"/>
    </source>
</evidence>
<name>A0AAV2RP78_MEGNR</name>
<evidence type="ECO:0000313" key="4">
    <source>
        <dbReference type="Proteomes" id="UP001497623"/>
    </source>
</evidence>
<evidence type="ECO:0000313" key="3">
    <source>
        <dbReference type="EMBL" id="CAL4135854.1"/>
    </source>
</evidence>
<sequence length="228" mass="25976">MPPWILPGLPLLLITLYRRGAFILFKTVKPVLSHKSSTPGKMRAKRFYFVLKSILRGQECRKKSYGLLYQVIEAMCPFWARAVWRSGGPPYEGSNKLFYTNYYVIYHRFIGACVHPNNVQRVIFGNFLASLRSLGGIFNSRWVGDVYVHIVKVHYILNELVMGGMVLETNMTEIITRIDEQNKLEKQEAGLAAAPARAVSAVKNMNLPQQIKDMKLPDLPAAIKDLKF</sequence>
<dbReference type="EMBL" id="CAXKWB010029597">
    <property type="protein sequence ID" value="CAL4135854.1"/>
    <property type="molecule type" value="Genomic_DNA"/>
</dbReference>
<comment type="caution">
    <text evidence="3">The sequence shown here is derived from an EMBL/GenBank/DDBJ whole genome shotgun (WGS) entry which is preliminary data.</text>
</comment>
<accession>A0AAV2RP78</accession>
<dbReference type="InterPro" id="IPR011012">
    <property type="entry name" value="Longin-like_dom_sf"/>
</dbReference>
<evidence type="ECO:0000256" key="1">
    <source>
        <dbReference type="ARBA" id="ARBA00022927"/>
    </source>
</evidence>
<proteinExistence type="predicted"/>
<keyword evidence="1" id="KW-0653">Protein transport</keyword>
<feature type="domain" description="AP complex mu/sigma subunit" evidence="2">
    <location>
        <begin position="94"/>
        <end position="184"/>
    </location>
</feature>
<dbReference type="Pfam" id="PF01217">
    <property type="entry name" value="Clat_adaptor_s"/>
    <property type="match status" value="1"/>
</dbReference>
<protein>
    <recommendedName>
        <fullName evidence="2">AP complex mu/sigma subunit domain-containing protein</fullName>
    </recommendedName>
</protein>
<reference evidence="3 4" key="1">
    <citation type="submission" date="2024-05" db="EMBL/GenBank/DDBJ databases">
        <authorList>
            <person name="Wallberg A."/>
        </authorList>
    </citation>
    <scope>NUCLEOTIDE SEQUENCE [LARGE SCALE GENOMIC DNA]</scope>
</reference>
<keyword evidence="4" id="KW-1185">Reference proteome</keyword>
<dbReference type="Proteomes" id="UP001497623">
    <property type="component" value="Unassembled WGS sequence"/>
</dbReference>
<dbReference type="InterPro" id="IPR022775">
    <property type="entry name" value="AP_mu_sigma_su"/>
</dbReference>
<gene>
    <name evidence="3" type="ORF">MNOR_LOCUS27725</name>
</gene>